<gene>
    <name evidence="1" type="ORF">VSP0166_LOCUS1958</name>
</gene>
<name>A0A7S4HLL6_9EUKA</name>
<dbReference type="AlphaFoldDB" id="A0A7S4HLL6"/>
<accession>A0A7S4HLL6</accession>
<proteinExistence type="predicted"/>
<organism evidence="1">
    <name type="scientific">Vannella robusta</name>
    <dbReference type="NCBI Taxonomy" id="1487602"/>
    <lineage>
        <taxon>Eukaryota</taxon>
        <taxon>Amoebozoa</taxon>
        <taxon>Discosea</taxon>
        <taxon>Flabellinia</taxon>
        <taxon>Vannellidae</taxon>
        <taxon>Vannella</taxon>
    </lineage>
</organism>
<protein>
    <submittedName>
        <fullName evidence="1">Uncharacterized protein</fullName>
    </submittedName>
</protein>
<reference evidence="1" key="1">
    <citation type="submission" date="2021-01" db="EMBL/GenBank/DDBJ databases">
        <authorList>
            <person name="Corre E."/>
            <person name="Pelletier E."/>
            <person name="Niang G."/>
            <person name="Scheremetjew M."/>
            <person name="Finn R."/>
            <person name="Kale V."/>
            <person name="Holt S."/>
            <person name="Cochrane G."/>
            <person name="Meng A."/>
            <person name="Brown T."/>
            <person name="Cohen L."/>
        </authorList>
    </citation>
    <scope>NUCLEOTIDE SEQUENCE</scope>
    <source>
        <strain evidence="1">DIVA3 518/3/11/1/6</strain>
    </source>
</reference>
<evidence type="ECO:0000313" key="1">
    <source>
        <dbReference type="EMBL" id="CAE2202846.1"/>
    </source>
</evidence>
<sequence>MLLKGPKPVSNREKAAWHLARRIHEYWLLIDIRPAHMNQSLSNDQVKCMFEISMKYVQDYVEYRLQDGLSRRYPLEENCMCPQCLINYGIPFETTVRTSIRHKQ</sequence>
<dbReference type="EMBL" id="HBKP01002750">
    <property type="protein sequence ID" value="CAE2202846.1"/>
    <property type="molecule type" value="Transcribed_RNA"/>
</dbReference>